<dbReference type="Proteomes" id="UP001314170">
    <property type="component" value="Unassembled WGS sequence"/>
</dbReference>
<comment type="caution">
    <text evidence="1">The sequence shown here is derived from an EMBL/GenBank/DDBJ whole genome shotgun (WGS) entry which is preliminary data.</text>
</comment>
<evidence type="ECO:0000313" key="1">
    <source>
        <dbReference type="EMBL" id="CAK7324439.1"/>
    </source>
</evidence>
<sequence length="152" mass="16777">MRTKSYDESSAQHSKQTEEQANSVTLVLISHTFGSRLLAFWLLASARLRIGCITSDNVANFGEDFTRTFNAVLWISDDGVPDLGGNCEKSTCFDDESVDALPKSNQVNEMEGGALLGFNRDMNYNANLYNDRVASMSPQSKLHDPDSSPYTP</sequence>
<dbReference type="EMBL" id="CAWUPB010000351">
    <property type="protein sequence ID" value="CAK7324439.1"/>
    <property type="molecule type" value="Genomic_DNA"/>
</dbReference>
<name>A0AAV1QTR3_9ROSI</name>
<accession>A0AAV1QTR3</accession>
<proteinExistence type="predicted"/>
<evidence type="ECO:0000313" key="2">
    <source>
        <dbReference type="Proteomes" id="UP001314170"/>
    </source>
</evidence>
<organism evidence="1 2">
    <name type="scientific">Dovyalis caffra</name>
    <dbReference type="NCBI Taxonomy" id="77055"/>
    <lineage>
        <taxon>Eukaryota</taxon>
        <taxon>Viridiplantae</taxon>
        <taxon>Streptophyta</taxon>
        <taxon>Embryophyta</taxon>
        <taxon>Tracheophyta</taxon>
        <taxon>Spermatophyta</taxon>
        <taxon>Magnoliopsida</taxon>
        <taxon>eudicotyledons</taxon>
        <taxon>Gunneridae</taxon>
        <taxon>Pentapetalae</taxon>
        <taxon>rosids</taxon>
        <taxon>fabids</taxon>
        <taxon>Malpighiales</taxon>
        <taxon>Salicaceae</taxon>
        <taxon>Flacourtieae</taxon>
        <taxon>Dovyalis</taxon>
    </lineage>
</organism>
<keyword evidence="2" id="KW-1185">Reference proteome</keyword>
<dbReference type="AlphaFoldDB" id="A0AAV1QTR3"/>
<protein>
    <submittedName>
        <fullName evidence="1">Uncharacterized protein</fullName>
    </submittedName>
</protein>
<reference evidence="1 2" key="1">
    <citation type="submission" date="2024-01" db="EMBL/GenBank/DDBJ databases">
        <authorList>
            <person name="Waweru B."/>
        </authorList>
    </citation>
    <scope>NUCLEOTIDE SEQUENCE [LARGE SCALE GENOMIC DNA]</scope>
</reference>
<gene>
    <name evidence="1" type="ORF">DCAF_LOCUS2085</name>
</gene>